<gene>
    <name evidence="2" type="ORF">BXU00_03245</name>
</gene>
<proteinExistence type="predicted"/>
<dbReference type="EMBL" id="MWMI01000006">
    <property type="protein sequence ID" value="RIB35118.1"/>
    <property type="molecule type" value="Genomic_DNA"/>
</dbReference>
<evidence type="ECO:0000313" key="3">
    <source>
        <dbReference type="Proteomes" id="UP000266622"/>
    </source>
</evidence>
<name>A0A397WM62_9ARCH</name>
<keyword evidence="1" id="KW-0812">Transmembrane</keyword>
<feature type="transmembrane region" description="Helical" evidence="1">
    <location>
        <begin position="12"/>
        <end position="33"/>
    </location>
</feature>
<feature type="transmembrane region" description="Helical" evidence="1">
    <location>
        <begin position="85"/>
        <end position="102"/>
    </location>
</feature>
<keyword evidence="1" id="KW-1133">Transmembrane helix</keyword>
<keyword evidence="1" id="KW-0472">Membrane</keyword>
<feature type="transmembrane region" description="Helical" evidence="1">
    <location>
        <begin position="109"/>
        <end position="131"/>
    </location>
</feature>
<organism evidence="2 3">
    <name type="scientific">Candidatus Nanoclepta minutus</name>
    <dbReference type="NCBI Taxonomy" id="1940235"/>
    <lineage>
        <taxon>Archaea</taxon>
        <taxon>Nanobdellota</taxon>
        <taxon>Candidatus Nanoclepta</taxon>
    </lineage>
</organism>
<comment type="caution">
    <text evidence="2">The sequence shown here is derived from an EMBL/GenBank/DDBJ whole genome shotgun (WGS) entry which is preliminary data.</text>
</comment>
<sequence>MIQSFKLGIRESFVHSVSSFLAGILLNFLYIFGIVGREIFFIMLILSIITTLVITVIVVKSGFLYLLGWIVGIFIAYLFGLINEFSFLLFISFPIVGFLMGITIKIGIFLLKLLILILLGSIAFLLVLSLFI</sequence>
<dbReference type="AlphaFoldDB" id="A0A397WM62"/>
<protein>
    <submittedName>
        <fullName evidence="2">Uncharacterized protein</fullName>
    </submittedName>
</protein>
<feature type="transmembrane region" description="Helical" evidence="1">
    <location>
        <begin position="39"/>
        <end position="58"/>
    </location>
</feature>
<evidence type="ECO:0000256" key="1">
    <source>
        <dbReference type="SAM" id="Phobius"/>
    </source>
</evidence>
<evidence type="ECO:0000313" key="2">
    <source>
        <dbReference type="EMBL" id="RIB35118.1"/>
    </source>
</evidence>
<accession>A0A397WM62</accession>
<dbReference type="Proteomes" id="UP000266622">
    <property type="component" value="Unassembled WGS sequence"/>
</dbReference>
<feature type="transmembrane region" description="Helical" evidence="1">
    <location>
        <begin position="63"/>
        <end position="79"/>
    </location>
</feature>
<reference evidence="2 3" key="1">
    <citation type="journal article" date="2018" name="Syst. Appl. Microbiol.">
        <title>A new symbiotic nanoarchaeote (Candidatus Nanoclepta minutus) and its host (Zestosphaera tikiterensis gen. nov., sp. nov.) from a New Zealand hot spring.</title>
        <authorList>
            <person name="St John E."/>
            <person name="Liu Y."/>
            <person name="Podar M."/>
            <person name="Stott M.B."/>
            <person name="Meneghin J."/>
            <person name="Chen Z."/>
            <person name="Lagutin K."/>
            <person name="Mitchell K."/>
            <person name="Reysenbach A.L."/>
        </authorList>
    </citation>
    <scope>NUCLEOTIDE SEQUENCE [LARGE SCALE GENOMIC DNA]</scope>
    <source>
        <strain evidence="2">NZ3</strain>
    </source>
</reference>